<dbReference type="InParanoid" id="K2RU04"/>
<accession>K2RU04</accession>
<dbReference type="Proteomes" id="UP000007129">
    <property type="component" value="Unassembled WGS sequence"/>
</dbReference>
<protein>
    <submittedName>
        <fullName evidence="1">Uncharacterized protein</fullName>
    </submittedName>
</protein>
<sequence>MGSAATDSTTFSGGEKLCTTCSSCASRSLRACCSRDSSSSRSPPRCAHLGLSPCPCHPRPIHSPALLSATRPDPLVVLLQRFKSGMVALRNFQRSPKGQTGRRAALAALWLAPKPFPTLELSQSLSLLT</sequence>
<dbReference type="VEuPathDB" id="FungiDB:MPH_04468"/>
<evidence type="ECO:0000313" key="2">
    <source>
        <dbReference type="Proteomes" id="UP000007129"/>
    </source>
</evidence>
<proteinExistence type="predicted"/>
<gene>
    <name evidence="1" type="ORF">MPH_04468</name>
</gene>
<organism evidence="1 2">
    <name type="scientific">Macrophomina phaseolina (strain MS6)</name>
    <name type="common">Charcoal rot fungus</name>
    <dbReference type="NCBI Taxonomy" id="1126212"/>
    <lineage>
        <taxon>Eukaryota</taxon>
        <taxon>Fungi</taxon>
        <taxon>Dikarya</taxon>
        <taxon>Ascomycota</taxon>
        <taxon>Pezizomycotina</taxon>
        <taxon>Dothideomycetes</taxon>
        <taxon>Dothideomycetes incertae sedis</taxon>
        <taxon>Botryosphaeriales</taxon>
        <taxon>Botryosphaeriaceae</taxon>
        <taxon>Macrophomina</taxon>
    </lineage>
</organism>
<name>K2RU04_MACPH</name>
<dbReference type="EMBL" id="AHHD01000211">
    <property type="protein sequence ID" value="EKG18273.1"/>
    <property type="molecule type" value="Genomic_DNA"/>
</dbReference>
<evidence type="ECO:0000313" key="1">
    <source>
        <dbReference type="EMBL" id="EKG18273.1"/>
    </source>
</evidence>
<reference evidence="1 2" key="1">
    <citation type="journal article" date="2012" name="BMC Genomics">
        <title>Tools to kill: Genome of one of the most destructive plant pathogenic fungi Macrophomina phaseolina.</title>
        <authorList>
            <person name="Islam M.S."/>
            <person name="Haque M.S."/>
            <person name="Islam M.M."/>
            <person name="Emdad E.M."/>
            <person name="Halim A."/>
            <person name="Hossen Q.M.M."/>
            <person name="Hossain M.Z."/>
            <person name="Ahmed B."/>
            <person name="Rahim S."/>
            <person name="Rahman M.S."/>
            <person name="Alam M.M."/>
            <person name="Hou S."/>
            <person name="Wan X."/>
            <person name="Saito J.A."/>
            <person name="Alam M."/>
        </authorList>
    </citation>
    <scope>NUCLEOTIDE SEQUENCE [LARGE SCALE GENOMIC DNA]</scope>
    <source>
        <strain evidence="1 2">MS6</strain>
    </source>
</reference>
<dbReference type="AlphaFoldDB" id="K2RU04"/>
<comment type="caution">
    <text evidence="1">The sequence shown here is derived from an EMBL/GenBank/DDBJ whole genome shotgun (WGS) entry which is preliminary data.</text>
</comment>
<dbReference type="HOGENOM" id="CLU_1949229_0_0_1"/>